<evidence type="ECO:0000313" key="1">
    <source>
        <dbReference type="EMBL" id="PJE77581.1"/>
    </source>
</evidence>
<reference evidence="1" key="1">
    <citation type="journal article" date="2017" name="Appl. Environ. Microbiol.">
        <title>Molecular characterization of an Endozoicomonas-like organism causing infection in king scallop Pecten maximus L.</title>
        <authorList>
            <person name="Cano I."/>
            <person name="van Aerle R."/>
            <person name="Ross S."/>
            <person name="Verner-Jeffreys D.W."/>
            <person name="Paley R.K."/>
            <person name="Rimmer G."/>
            <person name="Ryder D."/>
            <person name="Hooper P."/>
            <person name="Stone D."/>
            <person name="Feist S.W."/>
        </authorList>
    </citation>
    <scope>NUCLEOTIDE SEQUENCE</scope>
</reference>
<name>A0A2H9T305_9ZZZZ</name>
<organism evidence="1">
    <name type="scientific">invertebrate metagenome</name>
    <dbReference type="NCBI Taxonomy" id="1711999"/>
    <lineage>
        <taxon>unclassified sequences</taxon>
        <taxon>metagenomes</taxon>
        <taxon>organismal metagenomes</taxon>
    </lineage>
</organism>
<sequence>MDNVNISIIYFHRILKDQTSSGFQLLGKYFLGICPHQSGSTRKHGLTELGTVTFPELLWLKLLRQPVSPPSTWGVRLVWPPHTPVPSLSVVAYFTMISWLASWSPTTFPMLCSDRASWRSVLVLGQLT</sequence>
<proteinExistence type="predicted"/>
<gene>
    <name evidence="1" type="ORF">CI610_03492</name>
</gene>
<accession>A0A2H9T305</accession>
<dbReference type="AlphaFoldDB" id="A0A2H9T305"/>
<comment type="caution">
    <text evidence="1">The sequence shown here is derived from an EMBL/GenBank/DDBJ whole genome shotgun (WGS) entry which is preliminary data.</text>
</comment>
<dbReference type="EMBL" id="NSIT01000495">
    <property type="protein sequence ID" value="PJE77581.1"/>
    <property type="molecule type" value="Genomic_DNA"/>
</dbReference>
<protein>
    <submittedName>
        <fullName evidence="1">Uncharacterized protein</fullName>
    </submittedName>
</protein>